<keyword evidence="2" id="KW-1003">Cell membrane</keyword>
<evidence type="ECO:0000256" key="7">
    <source>
        <dbReference type="SAM" id="Phobius"/>
    </source>
</evidence>
<evidence type="ECO:0000256" key="5">
    <source>
        <dbReference type="ARBA" id="ARBA00023136"/>
    </source>
</evidence>
<organism evidence="9 10">
    <name type="scientific">Sporanaerobacter acetigenes DSM 13106</name>
    <dbReference type="NCBI Taxonomy" id="1123281"/>
    <lineage>
        <taxon>Bacteria</taxon>
        <taxon>Bacillati</taxon>
        <taxon>Bacillota</taxon>
        <taxon>Tissierellia</taxon>
        <taxon>Tissierellales</taxon>
        <taxon>Sporanaerobacteraceae</taxon>
        <taxon>Sporanaerobacter</taxon>
    </lineage>
</organism>
<feature type="transmembrane region" description="Helical" evidence="7">
    <location>
        <begin position="18"/>
        <end position="36"/>
    </location>
</feature>
<evidence type="ECO:0000313" key="9">
    <source>
        <dbReference type="EMBL" id="SHH63082.1"/>
    </source>
</evidence>
<dbReference type="RefSeq" id="WP_072743244.1">
    <property type="nucleotide sequence ID" value="NZ_FQXR01000003.1"/>
</dbReference>
<dbReference type="STRING" id="1123281.SAMN02745180_00669"/>
<name>A0A1M5UJ23_9FIRM</name>
<keyword evidence="10" id="KW-1185">Reference proteome</keyword>
<sequence>MFVVHAIQKNALRHKKKSFLSILISGMIVLFLLLYISNIEKNQAQLIKLGRTIPITGSICNIDGSQDVGLQIDLEMLNKMRDTGLIKDEVTAMEICAAMPNTYDESALGCLCRFVGTNSFSIFSSFTPKDVSYIDGYDESFLKGKEAVCIVRDRFMREQNIKLGDELEVEAYAQKYDKEGGLIDDFERIRSVKMKVIGSFKSKTQSRNEAPYIISPIGFVESIYEGTNVRSYASAARFTLKDSLKVNEFKNEMQKIGFSSTNMQGGFSRVGKALTINDETFIMSATRLTESLNMLKSFKPLIFIIVAAIGFISSYLLMQSRQREFAIMRSLGTSKNKCFKIIFLESMVLVLLGSIIGAFVSYQIVDIHIKTVGITLLSFIIFYMLGTAVALLLLSRFSVMTILSKTD</sequence>
<feature type="domain" description="ABC3 transporter permease C-terminal" evidence="8">
    <location>
        <begin position="301"/>
        <end position="395"/>
    </location>
</feature>
<dbReference type="Proteomes" id="UP000184389">
    <property type="component" value="Unassembled WGS sequence"/>
</dbReference>
<keyword evidence="4 7" id="KW-1133">Transmembrane helix</keyword>
<evidence type="ECO:0000256" key="4">
    <source>
        <dbReference type="ARBA" id="ARBA00022989"/>
    </source>
</evidence>
<comment type="subcellular location">
    <subcellularLocation>
        <location evidence="1">Cell membrane</location>
        <topology evidence="1">Multi-pass membrane protein</topology>
    </subcellularLocation>
</comment>
<dbReference type="GO" id="GO:0005886">
    <property type="term" value="C:plasma membrane"/>
    <property type="evidence" value="ECO:0007669"/>
    <property type="project" value="UniProtKB-SubCell"/>
</dbReference>
<feature type="transmembrane region" description="Helical" evidence="7">
    <location>
        <begin position="301"/>
        <end position="318"/>
    </location>
</feature>
<evidence type="ECO:0000256" key="3">
    <source>
        <dbReference type="ARBA" id="ARBA00022692"/>
    </source>
</evidence>
<dbReference type="AlphaFoldDB" id="A0A1M5UJ23"/>
<keyword evidence="5 7" id="KW-0472">Membrane</keyword>
<evidence type="ECO:0000256" key="2">
    <source>
        <dbReference type="ARBA" id="ARBA00022475"/>
    </source>
</evidence>
<evidence type="ECO:0000259" key="8">
    <source>
        <dbReference type="Pfam" id="PF02687"/>
    </source>
</evidence>
<accession>A0A1M5UJ23</accession>
<dbReference type="InterPro" id="IPR050250">
    <property type="entry name" value="Macrolide_Exporter_MacB"/>
</dbReference>
<dbReference type="OrthoDB" id="1851801at2"/>
<reference evidence="9 10" key="1">
    <citation type="submission" date="2016-11" db="EMBL/GenBank/DDBJ databases">
        <authorList>
            <person name="Jaros S."/>
            <person name="Januszkiewicz K."/>
            <person name="Wedrychowicz H."/>
        </authorList>
    </citation>
    <scope>NUCLEOTIDE SEQUENCE [LARGE SCALE GENOMIC DNA]</scope>
    <source>
        <strain evidence="9 10">DSM 13106</strain>
    </source>
</reference>
<feature type="transmembrane region" description="Helical" evidence="7">
    <location>
        <begin position="339"/>
        <end position="365"/>
    </location>
</feature>
<proteinExistence type="inferred from homology"/>
<dbReference type="GO" id="GO:0022857">
    <property type="term" value="F:transmembrane transporter activity"/>
    <property type="evidence" value="ECO:0007669"/>
    <property type="project" value="TreeGrafter"/>
</dbReference>
<dbReference type="Pfam" id="PF02687">
    <property type="entry name" value="FtsX"/>
    <property type="match status" value="1"/>
</dbReference>
<evidence type="ECO:0000256" key="6">
    <source>
        <dbReference type="ARBA" id="ARBA00038076"/>
    </source>
</evidence>
<gene>
    <name evidence="9" type="ORF">SAMN02745180_00669</name>
</gene>
<protein>
    <submittedName>
        <fullName evidence="9">FtsX-like permease family protein</fullName>
    </submittedName>
</protein>
<dbReference type="EMBL" id="FQXR01000003">
    <property type="protein sequence ID" value="SHH63082.1"/>
    <property type="molecule type" value="Genomic_DNA"/>
</dbReference>
<evidence type="ECO:0000256" key="1">
    <source>
        <dbReference type="ARBA" id="ARBA00004651"/>
    </source>
</evidence>
<keyword evidence="3 7" id="KW-0812">Transmembrane</keyword>
<dbReference type="InterPro" id="IPR003838">
    <property type="entry name" value="ABC3_permease_C"/>
</dbReference>
<dbReference type="PANTHER" id="PTHR30572:SF4">
    <property type="entry name" value="ABC TRANSPORTER PERMEASE YTRF"/>
    <property type="match status" value="1"/>
</dbReference>
<comment type="similarity">
    <text evidence="6">Belongs to the ABC-4 integral membrane protein family.</text>
</comment>
<dbReference type="PANTHER" id="PTHR30572">
    <property type="entry name" value="MEMBRANE COMPONENT OF TRANSPORTER-RELATED"/>
    <property type="match status" value="1"/>
</dbReference>
<feature type="transmembrane region" description="Helical" evidence="7">
    <location>
        <begin position="371"/>
        <end position="394"/>
    </location>
</feature>
<evidence type="ECO:0000313" key="10">
    <source>
        <dbReference type="Proteomes" id="UP000184389"/>
    </source>
</evidence>